<protein>
    <submittedName>
        <fullName evidence="1">Uncharacterized protein</fullName>
    </submittedName>
</protein>
<dbReference type="AlphaFoldDB" id="X1Q9R3"/>
<name>X1Q9R3_9ZZZZ</name>
<feature type="non-terminal residue" evidence="1">
    <location>
        <position position="1"/>
    </location>
</feature>
<proteinExistence type="predicted"/>
<accession>X1Q9R3</accession>
<dbReference type="EMBL" id="BARW01001900">
    <property type="protein sequence ID" value="GAI65222.1"/>
    <property type="molecule type" value="Genomic_DNA"/>
</dbReference>
<evidence type="ECO:0000313" key="1">
    <source>
        <dbReference type="EMBL" id="GAI65222.1"/>
    </source>
</evidence>
<organism evidence="1">
    <name type="scientific">marine sediment metagenome</name>
    <dbReference type="NCBI Taxonomy" id="412755"/>
    <lineage>
        <taxon>unclassified sequences</taxon>
        <taxon>metagenomes</taxon>
        <taxon>ecological metagenomes</taxon>
    </lineage>
</organism>
<comment type="caution">
    <text evidence="1">The sequence shown here is derived from an EMBL/GenBank/DDBJ whole genome shotgun (WGS) entry which is preliminary data.</text>
</comment>
<reference evidence="1" key="1">
    <citation type="journal article" date="2014" name="Front. Microbiol.">
        <title>High frequency of phylogenetically diverse reductive dehalogenase-homologous genes in deep subseafloor sedimentary metagenomes.</title>
        <authorList>
            <person name="Kawai M."/>
            <person name="Futagami T."/>
            <person name="Toyoda A."/>
            <person name="Takaki Y."/>
            <person name="Nishi S."/>
            <person name="Hori S."/>
            <person name="Arai W."/>
            <person name="Tsubouchi T."/>
            <person name="Morono Y."/>
            <person name="Uchiyama I."/>
            <person name="Ito T."/>
            <person name="Fujiyama A."/>
            <person name="Inagaki F."/>
            <person name="Takami H."/>
        </authorList>
    </citation>
    <scope>NUCLEOTIDE SEQUENCE</scope>
    <source>
        <strain evidence="1">Expedition CK06-06</strain>
    </source>
</reference>
<sequence>PVTMAVAIIITANPKEIPIMAIKTIGREILVEDSSPEISRFAINSSVFTGVRW</sequence>
<gene>
    <name evidence="1" type="ORF">S12H4_05669</name>
</gene>